<keyword evidence="1" id="KW-0472">Membrane</keyword>
<name>A0AAX6ND50_PRIAR</name>
<feature type="transmembrane region" description="Helical" evidence="1">
    <location>
        <begin position="12"/>
        <end position="28"/>
    </location>
</feature>
<feature type="transmembrane region" description="Helical" evidence="1">
    <location>
        <begin position="65"/>
        <end position="81"/>
    </location>
</feature>
<dbReference type="Proteomes" id="UP001269400">
    <property type="component" value="Unassembled WGS sequence"/>
</dbReference>
<accession>A0AAX6ND50</accession>
<sequence>MKKRPWYKSFEFYIVLCILAPPIGYIVVLTKKKQLKHDHWVGLLAVATITMAIWLIKFLPGRWGAIVYLTGAGIYVYHKLLNRFKKGNNKEDHKENS</sequence>
<gene>
    <name evidence="2" type="ORF">O0Q50_21985</name>
</gene>
<proteinExistence type="predicted"/>
<organism evidence="2 3">
    <name type="scientific">Priestia aryabhattai</name>
    <name type="common">Bacillus aryabhattai</name>
    <dbReference type="NCBI Taxonomy" id="412384"/>
    <lineage>
        <taxon>Bacteria</taxon>
        <taxon>Bacillati</taxon>
        <taxon>Bacillota</taxon>
        <taxon>Bacilli</taxon>
        <taxon>Bacillales</taxon>
        <taxon>Bacillaceae</taxon>
        <taxon>Priestia</taxon>
    </lineage>
</organism>
<keyword evidence="1" id="KW-0812">Transmembrane</keyword>
<dbReference type="RefSeq" id="WP_316911071.1">
    <property type="nucleotide sequence ID" value="NZ_JAPTGD010000002.1"/>
</dbReference>
<evidence type="ECO:0000313" key="2">
    <source>
        <dbReference type="EMBL" id="MDU9693853.1"/>
    </source>
</evidence>
<comment type="caution">
    <text evidence="2">The sequence shown here is derived from an EMBL/GenBank/DDBJ whole genome shotgun (WGS) entry which is preliminary data.</text>
</comment>
<evidence type="ECO:0000256" key="1">
    <source>
        <dbReference type="SAM" id="Phobius"/>
    </source>
</evidence>
<feature type="transmembrane region" description="Helical" evidence="1">
    <location>
        <begin position="40"/>
        <end position="59"/>
    </location>
</feature>
<dbReference type="EMBL" id="JAPTGD010000002">
    <property type="protein sequence ID" value="MDU9693853.1"/>
    <property type="molecule type" value="Genomic_DNA"/>
</dbReference>
<protein>
    <submittedName>
        <fullName evidence="2">Uncharacterized protein</fullName>
    </submittedName>
</protein>
<keyword evidence="1" id="KW-1133">Transmembrane helix</keyword>
<evidence type="ECO:0000313" key="3">
    <source>
        <dbReference type="Proteomes" id="UP001269400"/>
    </source>
</evidence>
<reference evidence="2" key="2">
    <citation type="submission" date="2022-12" db="EMBL/GenBank/DDBJ databases">
        <authorList>
            <person name="Dechsakulwatana C."/>
            <person name="Rungsihiranrut A."/>
            <person name="Muangchinda C."/>
            <person name="Ningthoujam R."/>
            <person name="Klankeo P."/>
            <person name="Pinyakong O."/>
        </authorList>
    </citation>
    <scope>NUCLEOTIDE SEQUENCE</scope>
    <source>
        <strain evidence="2">TL01-2</strain>
    </source>
</reference>
<dbReference type="AlphaFoldDB" id="A0AAX6ND50"/>
<reference evidence="2" key="1">
    <citation type="journal article" date="2022" name="J Environ Chem Eng">
        <title>Biodegradation of petroleum oil using a constructed nonpathogenic and heavy metal-tolerant bacterial consortium isolated from marine sponges.</title>
        <authorList>
            <person name="Dechsakulwatana C."/>
            <person name="Rungsihiranrut A."/>
            <person name="Muangchinda C."/>
            <person name="Ningthoujam R."/>
            <person name="Klankeo P."/>
            <person name="Pinyakong O."/>
        </authorList>
    </citation>
    <scope>NUCLEOTIDE SEQUENCE</scope>
    <source>
        <strain evidence="2">TL01-2</strain>
    </source>
</reference>